<feature type="transmembrane region" description="Helical" evidence="5">
    <location>
        <begin position="120"/>
        <end position="138"/>
    </location>
</feature>
<dbReference type="InterPro" id="IPR020846">
    <property type="entry name" value="MFS_dom"/>
</dbReference>
<dbReference type="InterPro" id="IPR011701">
    <property type="entry name" value="MFS"/>
</dbReference>
<dbReference type="VEuPathDB" id="FungiDB:CNJ01450"/>
<dbReference type="InterPro" id="IPR036259">
    <property type="entry name" value="MFS_trans_sf"/>
</dbReference>
<evidence type="ECO:0000256" key="3">
    <source>
        <dbReference type="ARBA" id="ARBA00022989"/>
    </source>
</evidence>
<evidence type="ECO:0000256" key="4">
    <source>
        <dbReference type="ARBA" id="ARBA00023136"/>
    </source>
</evidence>
<dbReference type="EMBL" id="AE017350">
    <property type="protein sequence ID" value="AAW45808.1"/>
    <property type="molecule type" value="Genomic_DNA"/>
</dbReference>
<evidence type="ECO:0000259" key="6">
    <source>
        <dbReference type="PROSITE" id="PS50850"/>
    </source>
</evidence>
<comment type="subcellular location">
    <subcellularLocation>
        <location evidence="1">Membrane</location>
        <topology evidence="1">Multi-pass membrane protein</topology>
    </subcellularLocation>
</comment>
<feature type="transmembrane region" description="Helical" evidence="5">
    <location>
        <begin position="21"/>
        <end position="39"/>
    </location>
</feature>
<dbReference type="GeneID" id="3254265"/>
<organism evidence="7 8">
    <name type="scientific">Cryptococcus deneoformans (strain JEC21 / ATCC MYA-565)</name>
    <name type="common">Cryptococcus neoformans var. neoformans serotype D</name>
    <dbReference type="NCBI Taxonomy" id="214684"/>
    <lineage>
        <taxon>Eukaryota</taxon>
        <taxon>Fungi</taxon>
        <taxon>Dikarya</taxon>
        <taxon>Basidiomycota</taxon>
        <taxon>Agaricomycotina</taxon>
        <taxon>Tremellomycetes</taxon>
        <taxon>Tremellales</taxon>
        <taxon>Cryptococcaceae</taxon>
        <taxon>Cryptococcus</taxon>
        <taxon>Cryptococcus neoformans species complex</taxon>
    </lineage>
</organism>
<dbReference type="HOGENOM" id="CLU_008455_11_0_1"/>
<feature type="transmembrane region" description="Helical" evidence="5">
    <location>
        <begin position="280"/>
        <end position="299"/>
    </location>
</feature>
<dbReference type="OrthoDB" id="6770063at2759"/>
<feature type="transmembrane region" description="Helical" evidence="5">
    <location>
        <begin position="85"/>
        <end position="108"/>
    </location>
</feature>
<evidence type="ECO:0000256" key="2">
    <source>
        <dbReference type="ARBA" id="ARBA00022692"/>
    </source>
</evidence>
<name>Q5KAJ7_CRYD1</name>
<dbReference type="Pfam" id="PF07690">
    <property type="entry name" value="MFS_1"/>
    <property type="match status" value="1"/>
</dbReference>
<evidence type="ECO:0000256" key="1">
    <source>
        <dbReference type="ARBA" id="ARBA00004141"/>
    </source>
</evidence>
<feature type="transmembrane region" description="Helical" evidence="5">
    <location>
        <begin position="337"/>
        <end position="361"/>
    </location>
</feature>
<sequence length="409" mass="45392">MRRKGVSHGVRITQAGSVPHILYGRLPIYLITILLATVFEIACAVAPNVPALLILRFIAGVWSTTPLSNSGGSLNDVGDPVLRTIALPLFTTAGFTGPCLGPIIGGFLAENANYGWRWCYWVTAIWNAVAFLSCFFFMPETLAPALLKFKAINYRKATGEHTWRAPIEDESLRKLTVKYLQRPFKMLAIEPVVQFFVAYLLIVYIVLYGYFDAYPIIFGQHGISGGKGGLMFVPVMLGFLILLGINFIHFERYKGLAEDAKKGIERRGIHEGRVEPEERLVPLMGCAIFFPAGMFWFAWTSGVHFNFWVPMMSGLIFGIGLLSIFQGSTQYMIDAYGPMAASALAGSTLIRYVGAGLVILAFPTMYNNLGDQWATSLCAFLGLALTPIPFIFYLIGHKVRSKCRFTVRY</sequence>
<dbReference type="PROSITE" id="PS50850">
    <property type="entry name" value="MFS"/>
    <property type="match status" value="1"/>
</dbReference>
<dbReference type="GO" id="GO:0022857">
    <property type="term" value="F:transmembrane transporter activity"/>
    <property type="evidence" value="ECO:0007669"/>
    <property type="project" value="InterPro"/>
</dbReference>
<dbReference type="SUPFAM" id="SSF103473">
    <property type="entry name" value="MFS general substrate transporter"/>
    <property type="match status" value="1"/>
</dbReference>
<reference evidence="7 8" key="1">
    <citation type="journal article" date="2005" name="Science">
        <title>The genome of the basidiomycetous yeast and human pathogen Cryptococcus neoformans.</title>
        <authorList>
            <person name="Loftus B.J."/>
            <person name="Fung E."/>
            <person name="Roncaglia P."/>
            <person name="Rowley D."/>
            <person name="Amedeo P."/>
            <person name="Bruno D."/>
            <person name="Vamathevan J."/>
            <person name="Miranda M."/>
            <person name="Anderson I.J."/>
            <person name="Fraser J.A."/>
            <person name="Allen J.E."/>
            <person name="Bosdet I.E."/>
            <person name="Brent M.R."/>
            <person name="Chiu R."/>
            <person name="Doering T.L."/>
            <person name="Donlin M.J."/>
            <person name="D'Souza C.A."/>
            <person name="Fox D.S."/>
            <person name="Grinberg V."/>
            <person name="Fu J."/>
            <person name="Fukushima M."/>
            <person name="Haas B.J."/>
            <person name="Huang J.C."/>
            <person name="Janbon G."/>
            <person name="Jones S.J."/>
            <person name="Koo H.L."/>
            <person name="Krzywinski M.I."/>
            <person name="Kwon-Chung J.K."/>
            <person name="Lengeler K.B."/>
            <person name="Maiti R."/>
            <person name="Marra M.A."/>
            <person name="Marra R.E."/>
            <person name="Mathewson C.A."/>
            <person name="Mitchell T.G."/>
            <person name="Pertea M."/>
            <person name="Riggs F.R."/>
            <person name="Salzberg S.L."/>
            <person name="Schein J.E."/>
            <person name="Shvartsbeyn A."/>
            <person name="Shin H."/>
            <person name="Shumway M."/>
            <person name="Specht C.A."/>
            <person name="Suh B.B."/>
            <person name="Tenney A."/>
            <person name="Utterback T.R."/>
            <person name="Wickes B.L."/>
            <person name="Wortman J.R."/>
            <person name="Wye N.H."/>
            <person name="Kronstad J.W."/>
            <person name="Lodge J.K."/>
            <person name="Heitman J."/>
            <person name="Davis R.W."/>
            <person name="Fraser C.M."/>
            <person name="Hyman R.W."/>
        </authorList>
    </citation>
    <scope>NUCLEOTIDE SEQUENCE [LARGE SCALE GENOMIC DNA]</scope>
    <source>
        <strain evidence="8">JEC21 / ATCC MYA-565</strain>
    </source>
</reference>
<keyword evidence="4 5" id="KW-0472">Membrane</keyword>
<feature type="domain" description="Major facilitator superfamily (MFS) profile" evidence="6">
    <location>
        <begin position="1"/>
        <end position="399"/>
    </location>
</feature>
<proteinExistence type="predicted"/>
<feature type="transmembrane region" description="Helical" evidence="5">
    <location>
        <begin position="373"/>
        <end position="395"/>
    </location>
</feature>
<feature type="transmembrane region" description="Helical" evidence="5">
    <location>
        <begin position="192"/>
        <end position="211"/>
    </location>
</feature>
<feature type="transmembrane region" description="Helical" evidence="5">
    <location>
        <begin position="231"/>
        <end position="248"/>
    </location>
</feature>
<dbReference type="Gene3D" id="1.20.1250.20">
    <property type="entry name" value="MFS general substrate transporter like domains"/>
    <property type="match status" value="1"/>
</dbReference>
<feature type="transmembrane region" description="Helical" evidence="5">
    <location>
        <begin position="305"/>
        <end position="325"/>
    </location>
</feature>
<dbReference type="PANTHER" id="PTHR23502:SF48">
    <property type="entry name" value="MULTIDRUG TRANSPORTER, PUTATIVE (AFU_ORTHOLOGUE AFUA_5G02700)-RELATED"/>
    <property type="match status" value="1"/>
</dbReference>
<gene>
    <name evidence="7" type="ordered locus">CNJ01450</name>
</gene>
<evidence type="ECO:0000313" key="7">
    <source>
        <dbReference type="EMBL" id="AAW45808.1"/>
    </source>
</evidence>
<evidence type="ECO:0000313" key="8">
    <source>
        <dbReference type="Proteomes" id="UP000002149"/>
    </source>
</evidence>
<feature type="transmembrane region" description="Helical" evidence="5">
    <location>
        <begin position="45"/>
        <end position="64"/>
    </location>
</feature>
<protein>
    <recommendedName>
        <fullName evidence="6">Major facilitator superfamily (MFS) profile domain-containing protein</fullName>
    </recommendedName>
</protein>
<dbReference type="AlphaFoldDB" id="Q5KAJ7"/>
<evidence type="ECO:0000256" key="5">
    <source>
        <dbReference type="SAM" id="Phobius"/>
    </source>
</evidence>
<keyword evidence="8" id="KW-1185">Reference proteome</keyword>
<accession>Q5KAJ7</accession>
<dbReference type="GO" id="GO:0016020">
    <property type="term" value="C:membrane"/>
    <property type="evidence" value="ECO:0007669"/>
    <property type="project" value="UniProtKB-SubCell"/>
</dbReference>
<keyword evidence="2 5" id="KW-0812">Transmembrane</keyword>
<keyword evidence="3 5" id="KW-1133">Transmembrane helix</keyword>
<dbReference type="Proteomes" id="UP000002149">
    <property type="component" value="Chromosome 10"/>
</dbReference>
<dbReference type="RefSeq" id="XP_567325.1">
    <property type="nucleotide sequence ID" value="XM_567325.2"/>
</dbReference>
<dbReference type="PANTHER" id="PTHR23502">
    <property type="entry name" value="MAJOR FACILITATOR SUPERFAMILY"/>
    <property type="match status" value="1"/>
</dbReference>